<feature type="compositionally biased region" description="Polar residues" evidence="1">
    <location>
        <begin position="132"/>
        <end position="161"/>
    </location>
</feature>
<accession>A0AAE0RUY3</accession>
<dbReference type="PANTHER" id="PTHR35256:SF1">
    <property type="entry name" value="EXPRESSED SEQUENCE AI429214"/>
    <property type="match status" value="1"/>
</dbReference>
<evidence type="ECO:0000313" key="3">
    <source>
        <dbReference type="Proteomes" id="UP001195483"/>
    </source>
</evidence>
<dbReference type="PANTHER" id="PTHR35256">
    <property type="entry name" value="CHROMOSOME 8 OPEN READING FRAME 48"/>
    <property type="match status" value="1"/>
</dbReference>
<dbReference type="InterPro" id="IPR027932">
    <property type="entry name" value="DUF4606"/>
</dbReference>
<name>A0AAE0RUY3_9BIVA</name>
<dbReference type="Pfam" id="PF15379">
    <property type="entry name" value="DUF4606"/>
    <property type="match status" value="1"/>
</dbReference>
<proteinExistence type="predicted"/>
<organism evidence="2 3">
    <name type="scientific">Potamilus streckersoni</name>
    <dbReference type="NCBI Taxonomy" id="2493646"/>
    <lineage>
        <taxon>Eukaryota</taxon>
        <taxon>Metazoa</taxon>
        <taxon>Spiralia</taxon>
        <taxon>Lophotrochozoa</taxon>
        <taxon>Mollusca</taxon>
        <taxon>Bivalvia</taxon>
        <taxon>Autobranchia</taxon>
        <taxon>Heteroconchia</taxon>
        <taxon>Palaeoheterodonta</taxon>
        <taxon>Unionida</taxon>
        <taxon>Unionoidea</taxon>
        <taxon>Unionidae</taxon>
        <taxon>Ambleminae</taxon>
        <taxon>Lampsilini</taxon>
        <taxon>Potamilus</taxon>
    </lineage>
</organism>
<dbReference type="EMBL" id="JAEAOA010002200">
    <property type="protein sequence ID" value="KAK3580038.1"/>
    <property type="molecule type" value="Genomic_DNA"/>
</dbReference>
<gene>
    <name evidence="2" type="ORF">CHS0354_037625</name>
</gene>
<comment type="caution">
    <text evidence="2">The sequence shown here is derived from an EMBL/GenBank/DDBJ whole genome shotgun (WGS) entry which is preliminary data.</text>
</comment>
<sequence length="477" mass="54835">MLHFHSLRCIQVGYNANGRYNNILKMEWQKKTAVAWNIPEKIADSNPRTFDINIEAESYMYSDTFEELTKSTQWLPYSDTFISESETQGSEIIETAIEATDNLLFSAIKTVYDISELQPHSKLETTAKSLEKLSPSSAKSSDGSQSRTQYSYSETFDSSDSLPPEKQFNKEGDTDISSYSETFEVESLTHTNSPQRSGYSSDVSQYSSDRGLQYDESLEYTRTKSTGSYTYISDERDDASENVGVEYSYTFEPTEEISKLQVVDLEALQKEEALKAESEAVREVFKSHAKMIIQQNPNRRSILDQKTIQKERHPKGKQNMYLKNYCKKKIKFLRNKVLNEIIQPGDTSKEMLKMEVSTLITDYGLDPAIIERLKLKKIIMCMKNANKIDVHDPGTCKECRAQKEIVDQKEAKKLFVDSRTQQLQTQVMDEKVEQHFLKMNSVSMIADLATMLPKLTDDPQIIQDKLYVTLYGQKYMR</sequence>
<feature type="compositionally biased region" description="Low complexity" evidence="1">
    <location>
        <begin position="196"/>
        <end position="211"/>
    </location>
</feature>
<reference evidence="2" key="3">
    <citation type="submission" date="2023-05" db="EMBL/GenBank/DDBJ databases">
        <authorList>
            <person name="Smith C.H."/>
        </authorList>
    </citation>
    <scope>NUCLEOTIDE SEQUENCE</scope>
    <source>
        <strain evidence="2">CHS0354</strain>
        <tissue evidence="2">Mantle</tissue>
    </source>
</reference>
<evidence type="ECO:0000313" key="2">
    <source>
        <dbReference type="EMBL" id="KAK3580038.1"/>
    </source>
</evidence>
<reference evidence="2" key="1">
    <citation type="journal article" date="2021" name="Genome Biol. Evol.">
        <title>A High-Quality Reference Genome for a Parasitic Bivalve with Doubly Uniparental Inheritance (Bivalvia: Unionida).</title>
        <authorList>
            <person name="Smith C.H."/>
        </authorList>
    </citation>
    <scope>NUCLEOTIDE SEQUENCE</scope>
    <source>
        <strain evidence="2">CHS0354</strain>
    </source>
</reference>
<feature type="region of interest" description="Disordered" evidence="1">
    <location>
        <begin position="127"/>
        <end position="219"/>
    </location>
</feature>
<dbReference type="AlphaFoldDB" id="A0AAE0RUY3"/>
<dbReference type="Proteomes" id="UP001195483">
    <property type="component" value="Unassembled WGS sequence"/>
</dbReference>
<protein>
    <submittedName>
        <fullName evidence="2">Uncharacterized protein</fullName>
    </submittedName>
</protein>
<reference evidence="2" key="2">
    <citation type="journal article" date="2021" name="Genome Biol. Evol.">
        <title>Developing a high-quality reference genome for a parasitic bivalve with doubly uniparental inheritance (Bivalvia: Unionida).</title>
        <authorList>
            <person name="Smith C.H."/>
        </authorList>
    </citation>
    <scope>NUCLEOTIDE SEQUENCE</scope>
    <source>
        <strain evidence="2">CHS0354</strain>
        <tissue evidence="2">Mantle</tissue>
    </source>
</reference>
<keyword evidence="3" id="KW-1185">Reference proteome</keyword>
<evidence type="ECO:0000256" key="1">
    <source>
        <dbReference type="SAM" id="MobiDB-lite"/>
    </source>
</evidence>